<dbReference type="RefSeq" id="WP_041086833.1">
    <property type="nucleotide sequence ID" value="NZ_JXRP01000009.1"/>
</dbReference>
<accession>A0A0C2S6F0</accession>
<dbReference type="AlphaFoldDB" id="A0A0C2S6F0"/>
<comment type="caution">
    <text evidence="1">The sequence shown here is derived from an EMBL/GenBank/DDBJ whole genome shotgun (WGS) entry which is preliminary data.</text>
</comment>
<dbReference type="STRING" id="889306.KP78_10670"/>
<dbReference type="PATRIC" id="fig|889306.3.peg.1073"/>
<organism evidence="1 2">
    <name type="scientific">Jeotgalibacillus soli</name>
    <dbReference type="NCBI Taxonomy" id="889306"/>
    <lineage>
        <taxon>Bacteria</taxon>
        <taxon>Bacillati</taxon>
        <taxon>Bacillota</taxon>
        <taxon>Bacilli</taxon>
        <taxon>Bacillales</taxon>
        <taxon>Caryophanaceae</taxon>
        <taxon>Jeotgalibacillus</taxon>
    </lineage>
</organism>
<reference evidence="1 2" key="1">
    <citation type="submission" date="2015-01" db="EMBL/GenBank/DDBJ databases">
        <title>Genome sequencing of Jeotgalibacillus soli.</title>
        <authorList>
            <person name="Goh K.M."/>
            <person name="Chan K.-G."/>
            <person name="Yaakop A.S."/>
            <person name="Ee R."/>
            <person name="Gan H.M."/>
            <person name="Chan C.S."/>
        </authorList>
    </citation>
    <scope>NUCLEOTIDE SEQUENCE [LARGE SCALE GENOMIC DNA]</scope>
    <source>
        <strain evidence="1 2">P9</strain>
    </source>
</reference>
<keyword evidence="2" id="KW-1185">Reference proteome</keyword>
<evidence type="ECO:0000313" key="2">
    <source>
        <dbReference type="Proteomes" id="UP000031938"/>
    </source>
</evidence>
<protein>
    <submittedName>
        <fullName evidence="1">Uncharacterized protein</fullName>
    </submittedName>
</protein>
<dbReference type="Proteomes" id="UP000031938">
    <property type="component" value="Unassembled WGS sequence"/>
</dbReference>
<dbReference type="EMBL" id="JXRP01000009">
    <property type="protein sequence ID" value="KIL49599.1"/>
    <property type="molecule type" value="Genomic_DNA"/>
</dbReference>
<proteinExistence type="predicted"/>
<dbReference type="OrthoDB" id="2903742at2"/>
<name>A0A0C2S6F0_9BACL</name>
<evidence type="ECO:0000313" key="1">
    <source>
        <dbReference type="EMBL" id="KIL49599.1"/>
    </source>
</evidence>
<gene>
    <name evidence="1" type="ORF">KP78_10670</name>
</gene>
<sequence length="70" mass="8286">MKIEAFLDEFEELYARVTSGNHLDESYAELMIKMEKTFEIPVVITEEWEQENKPISTLYRVIASNRLMQS</sequence>